<evidence type="ECO:0000313" key="2">
    <source>
        <dbReference type="EMBL" id="MFC6439084.1"/>
    </source>
</evidence>
<keyword evidence="1" id="KW-0472">Membrane</keyword>
<evidence type="ECO:0000256" key="1">
    <source>
        <dbReference type="SAM" id="Phobius"/>
    </source>
</evidence>
<keyword evidence="1" id="KW-0812">Transmembrane</keyword>
<feature type="transmembrane region" description="Helical" evidence="1">
    <location>
        <begin position="7"/>
        <end position="27"/>
    </location>
</feature>
<dbReference type="Proteomes" id="UP001596364">
    <property type="component" value="Unassembled WGS sequence"/>
</dbReference>
<sequence length="171" mass="19340">MKTFAALLGYIALGVCGIGLLIAFMAWDESERDQGYVQLMEYDLYYTYKDGVEPQDYRDGNGWYAELFWVDANGRTELCDKATIGVYDYAVLAKLSDLAHEKNKTATAPAWVFQRKTSNKPTCQVALDQWPEAAKKQILSTEQVVKLNTIYKAKKEVQRYLEAVNAAKASK</sequence>
<proteinExistence type="predicted"/>
<reference evidence="3" key="1">
    <citation type="journal article" date="2019" name="Int. J. Syst. Evol. Microbiol.">
        <title>The Global Catalogue of Microorganisms (GCM) 10K type strain sequencing project: providing services to taxonomists for standard genome sequencing and annotation.</title>
        <authorList>
            <consortium name="The Broad Institute Genomics Platform"/>
            <consortium name="The Broad Institute Genome Sequencing Center for Infectious Disease"/>
            <person name="Wu L."/>
            <person name="Ma J."/>
        </authorList>
    </citation>
    <scope>NUCLEOTIDE SEQUENCE [LARGE SCALE GENOMIC DNA]</scope>
    <source>
        <strain evidence="3">CGMCC 1.16031</strain>
    </source>
</reference>
<protein>
    <submittedName>
        <fullName evidence="2">Uncharacterized protein</fullName>
    </submittedName>
</protein>
<dbReference type="RefSeq" id="WP_131259184.1">
    <property type="nucleotide sequence ID" value="NZ_JBHSUS010000001.1"/>
</dbReference>
<dbReference type="EMBL" id="JBHSUS010000001">
    <property type="protein sequence ID" value="MFC6439084.1"/>
    <property type="molecule type" value="Genomic_DNA"/>
</dbReference>
<organism evidence="2 3">
    <name type="scientific">Pseudobowmanella zhangzhouensis</name>
    <dbReference type="NCBI Taxonomy" id="1537679"/>
    <lineage>
        <taxon>Bacteria</taxon>
        <taxon>Pseudomonadati</taxon>
        <taxon>Pseudomonadota</taxon>
        <taxon>Gammaproteobacteria</taxon>
        <taxon>Alteromonadales</taxon>
        <taxon>Alteromonadaceae</taxon>
    </lineage>
</organism>
<accession>A0ABW1XKA0</accession>
<keyword evidence="1" id="KW-1133">Transmembrane helix</keyword>
<keyword evidence="3" id="KW-1185">Reference proteome</keyword>
<name>A0ABW1XKA0_9ALTE</name>
<comment type="caution">
    <text evidence="2">The sequence shown here is derived from an EMBL/GenBank/DDBJ whole genome shotgun (WGS) entry which is preliminary data.</text>
</comment>
<evidence type="ECO:0000313" key="3">
    <source>
        <dbReference type="Proteomes" id="UP001596364"/>
    </source>
</evidence>
<gene>
    <name evidence="2" type="ORF">ACFP85_02810</name>
</gene>